<name>A0A1S2QJU5_9ACTN</name>
<organism evidence="2 3">
    <name type="scientific">Streptomyces monashensis</name>
    <dbReference type="NCBI Taxonomy" id="1678012"/>
    <lineage>
        <taxon>Bacteria</taxon>
        <taxon>Bacillati</taxon>
        <taxon>Actinomycetota</taxon>
        <taxon>Actinomycetes</taxon>
        <taxon>Kitasatosporales</taxon>
        <taxon>Streptomycetaceae</taxon>
        <taxon>Streptomyces</taxon>
    </lineage>
</organism>
<reference evidence="2 3" key="1">
    <citation type="submission" date="2016-10" db="EMBL/GenBank/DDBJ databases">
        <title>Genome sequence of Streptomyces sp. MUSC 1.</title>
        <authorList>
            <person name="Lee L.-H."/>
            <person name="Ser H.-L."/>
            <person name="Law J.W.-F."/>
        </authorList>
    </citation>
    <scope>NUCLEOTIDE SEQUENCE [LARGE SCALE GENOMIC DNA]</scope>
    <source>
        <strain evidence="2 3">MUSC 1</strain>
    </source>
</reference>
<gene>
    <name evidence="2" type="ORF">BIV23_08100</name>
</gene>
<feature type="region of interest" description="Disordered" evidence="1">
    <location>
        <begin position="50"/>
        <end position="72"/>
    </location>
</feature>
<dbReference type="RefSeq" id="WP_071380075.1">
    <property type="nucleotide sequence ID" value="NZ_MLYO01000015.1"/>
</dbReference>
<dbReference type="AlphaFoldDB" id="A0A1S2QJU5"/>
<evidence type="ECO:0000313" key="2">
    <source>
        <dbReference type="EMBL" id="OIK06344.1"/>
    </source>
</evidence>
<dbReference type="EMBL" id="MLYO01000015">
    <property type="protein sequence ID" value="OIK06344.1"/>
    <property type="molecule type" value="Genomic_DNA"/>
</dbReference>
<dbReference type="Proteomes" id="UP000179642">
    <property type="component" value="Unassembled WGS sequence"/>
</dbReference>
<evidence type="ECO:0000313" key="3">
    <source>
        <dbReference type="Proteomes" id="UP000179642"/>
    </source>
</evidence>
<comment type="caution">
    <text evidence="2">The sequence shown here is derived from an EMBL/GenBank/DDBJ whole genome shotgun (WGS) entry which is preliminary data.</text>
</comment>
<proteinExistence type="predicted"/>
<accession>A0A1S2QJU5</accession>
<keyword evidence="3" id="KW-1185">Reference proteome</keyword>
<protein>
    <submittedName>
        <fullName evidence="2">Uncharacterized protein</fullName>
    </submittedName>
</protein>
<sequence length="72" mass="7579">MRTRRPRHGSRHVRCIARHFAAEDNIRAADADAPHEVEGIGTEARHHVRATAADTGADGTTAAATPPTGMAG</sequence>
<evidence type="ECO:0000256" key="1">
    <source>
        <dbReference type="SAM" id="MobiDB-lite"/>
    </source>
</evidence>